<gene>
    <name evidence="3" type="ORF">BQ4739_LOCUS17090</name>
</gene>
<dbReference type="EMBL" id="FNXT01001265">
    <property type="protein sequence ID" value="SZX76718.1"/>
    <property type="molecule type" value="Genomic_DNA"/>
</dbReference>
<feature type="compositionally biased region" description="Polar residues" evidence="1">
    <location>
        <begin position="13"/>
        <end position="25"/>
    </location>
</feature>
<evidence type="ECO:0000313" key="3">
    <source>
        <dbReference type="EMBL" id="SZX76718.1"/>
    </source>
</evidence>
<reference evidence="3 4" key="1">
    <citation type="submission" date="2016-10" db="EMBL/GenBank/DDBJ databases">
        <authorList>
            <person name="Cai Z."/>
        </authorList>
    </citation>
    <scope>NUCLEOTIDE SEQUENCE [LARGE SCALE GENOMIC DNA]</scope>
</reference>
<dbReference type="PANTHER" id="PTHR21068:SF43">
    <property type="entry name" value="SPARTIN"/>
    <property type="match status" value="1"/>
</dbReference>
<dbReference type="AlphaFoldDB" id="A0A383WGU2"/>
<keyword evidence="4" id="KW-1185">Reference proteome</keyword>
<dbReference type="PANTHER" id="PTHR21068">
    <property type="entry name" value="SPARTIN"/>
    <property type="match status" value="1"/>
</dbReference>
<protein>
    <recommendedName>
        <fullName evidence="2">Senescence domain-containing protein</fullName>
    </recommendedName>
</protein>
<proteinExistence type="predicted"/>
<feature type="compositionally biased region" description="Gly residues" evidence="1">
    <location>
        <begin position="56"/>
        <end position="77"/>
    </location>
</feature>
<dbReference type="Proteomes" id="UP000256970">
    <property type="component" value="Unassembled WGS sequence"/>
</dbReference>
<dbReference type="GO" id="GO:0005886">
    <property type="term" value="C:plasma membrane"/>
    <property type="evidence" value="ECO:0007669"/>
    <property type="project" value="TreeGrafter"/>
</dbReference>
<evidence type="ECO:0000256" key="1">
    <source>
        <dbReference type="SAM" id="MobiDB-lite"/>
    </source>
</evidence>
<accession>A0A383WGU2</accession>
<dbReference type="Pfam" id="PF06911">
    <property type="entry name" value="Senescence"/>
    <property type="match status" value="1"/>
</dbReference>
<dbReference type="InterPro" id="IPR045036">
    <property type="entry name" value="Spartin-like"/>
</dbReference>
<feature type="compositionally biased region" description="Low complexity" evidence="1">
    <location>
        <begin position="78"/>
        <end position="87"/>
    </location>
</feature>
<dbReference type="InterPro" id="IPR009686">
    <property type="entry name" value="Senescence/spartin_C"/>
</dbReference>
<sequence length="340" mass="35465">MQMSRDAARAGGLSNSKPGSQQELSSRLPDSEVRPVLPPDQDSSKSPQHINPRAEPGGGQGFDGSMGFMGMGGGPAGRRGAAAGAAERSPEGMATAVLRQGQQGQQTAEKLARGIVAIGSMSATSINKTAAAVAGAIGSYADNLMNQTAPLSQPLTVSSSYVNRLHFIQKFTQPTAYAADLAAQYAGELLYYLLQAAWAVYSQLAAMKVLPQITSGSKTDESGVPLNPVRGGLPMATDELAAFKLVGAALLMAYVEVYDALEEAAQVLFRQASSAGQRYLAHRHGGEAADVAAAALAVMADAVSLLLNWFRILGRGFLSKTATGSARSYLLQQLPDLHLD</sequence>
<feature type="region of interest" description="Disordered" evidence="1">
    <location>
        <begin position="1"/>
        <end position="89"/>
    </location>
</feature>
<evidence type="ECO:0000259" key="2">
    <source>
        <dbReference type="Pfam" id="PF06911"/>
    </source>
</evidence>
<feature type="domain" description="Senescence" evidence="2">
    <location>
        <begin position="114"/>
        <end position="320"/>
    </location>
</feature>
<name>A0A383WGU2_TETOB</name>
<organism evidence="3 4">
    <name type="scientific">Tetradesmus obliquus</name>
    <name type="common">Green alga</name>
    <name type="synonym">Acutodesmus obliquus</name>
    <dbReference type="NCBI Taxonomy" id="3088"/>
    <lineage>
        <taxon>Eukaryota</taxon>
        <taxon>Viridiplantae</taxon>
        <taxon>Chlorophyta</taxon>
        <taxon>core chlorophytes</taxon>
        <taxon>Chlorophyceae</taxon>
        <taxon>CS clade</taxon>
        <taxon>Sphaeropleales</taxon>
        <taxon>Scenedesmaceae</taxon>
        <taxon>Tetradesmus</taxon>
    </lineage>
</organism>
<evidence type="ECO:0000313" key="4">
    <source>
        <dbReference type="Proteomes" id="UP000256970"/>
    </source>
</evidence>